<gene>
    <name evidence="1" type="ORF">DWV00_13140</name>
</gene>
<dbReference type="AlphaFoldDB" id="A0A3D8K0X9"/>
<organism evidence="1 2">
    <name type="scientific">Trinickia dinghuensis</name>
    <dbReference type="NCBI Taxonomy" id="2291023"/>
    <lineage>
        <taxon>Bacteria</taxon>
        <taxon>Pseudomonadati</taxon>
        <taxon>Pseudomonadota</taxon>
        <taxon>Betaproteobacteria</taxon>
        <taxon>Burkholderiales</taxon>
        <taxon>Burkholderiaceae</taxon>
        <taxon>Trinickia</taxon>
    </lineage>
</organism>
<sequence length="92" mass="10480">MIVSFRHKGLEALYRTGSLRGVQAAHVSKLNRILAALDAAAAPEELNHPGYKLHPLKGELKGYWSIWVNGNWRVTFRFIGTDTELVDYQDYH</sequence>
<dbReference type="Pfam" id="PF05015">
    <property type="entry name" value="HigB-like_toxin"/>
    <property type="match status" value="1"/>
</dbReference>
<reference evidence="1 2" key="1">
    <citation type="submission" date="2018-08" db="EMBL/GenBank/DDBJ databases">
        <title>Paraburkholderia sp. DHOM06 isolated from forest soil.</title>
        <authorList>
            <person name="Gao Z.-H."/>
            <person name="Qiu L.-H."/>
        </authorList>
    </citation>
    <scope>NUCLEOTIDE SEQUENCE [LARGE SCALE GENOMIC DNA]</scope>
    <source>
        <strain evidence="1 2">DHOM06</strain>
    </source>
</reference>
<dbReference type="InterPro" id="IPR035093">
    <property type="entry name" value="RelE/ParE_toxin_dom_sf"/>
</dbReference>
<dbReference type="OrthoDB" id="9801102at2"/>
<dbReference type="PANTHER" id="PTHR40266:SF2">
    <property type="entry name" value="TOXIN HIGB-1"/>
    <property type="match status" value="1"/>
</dbReference>
<accession>A0A3D8K0X9</accession>
<evidence type="ECO:0000313" key="1">
    <source>
        <dbReference type="EMBL" id="RDU98261.1"/>
    </source>
</evidence>
<keyword evidence="2" id="KW-1185">Reference proteome</keyword>
<proteinExistence type="predicted"/>
<name>A0A3D8K0X9_9BURK</name>
<dbReference type="EMBL" id="QRGA01000007">
    <property type="protein sequence ID" value="RDU98261.1"/>
    <property type="molecule type" value="Genomic_DNA"/>
</dbReference>
<comment type="caution">
    <text evidence="1">The sequence shown here is derived from an EMBL/GenBank/DDBJ whole genome shotgun (WGS) entry which is preliminary data.</text>
</comment>
<evidence type="ECO:0000313" key="2">
    <source>
        <dbReference type="Proteomes" id="UP000256838"/>
    </source>
</evidence>
<dbReference type="SUPFAM" id="SSF143011">
    <property type="entry name" value="RelE-like"/>
    <property type="match status" value="1"/>
</dbReference>
<dbReference type="Proteomes" id="UP000256838">
    <property type="component" value="Unassembled WGS sequence"/>
</dbReference>
<dbReference type="InterPro" id="IPR007711">
    <property type="entry name" value="HigB-1"/>
</dbReference>
<dbReference type="RefSeq" id="WP_115534020.1">
    <property type="nucleotide sequence ID" value="NZ_QRGA01000007.1"/>
</dbReference>
<dbReference type="Gene3D" id="3.30.2310.20">
    <property type="entry name" value="RelE-like"/>
    <property type="match status" value="1"/>
</dbReference>
<protein>
    <submittedName>
        <fullName evidence="1">Killer protein</fullName>
    </submittedName>
</protein>
<dbReference type="PANTHER" id="PTHR40266">
    <property type="entry name" value="TOXIN HIGB-1"/>
    <property type="match status" value="1"/>
</dbReference>